<feature type="transmembrane region" description="Helical" evidence="1">
    <location>
        <begin position="175"/>
        <end position="194"/>
    </location>
</feature>
<keyword evidence="3" id="KW-1185">Reference proteome</keyword>
<gene>
    <name evidence="2" type="ORF">MHA02_37300</name>
</gene>
<evidence type="ECO:0008006" key="4">
    <source>
        <dbReference type="Google" id="ProtNLM"/>
    </source>
</evidence>
<organism evidence="2 3">
    <name type="scientific">Methylobacterium haplocladii</name>
    <dbReference type="NCBI Taxonomy" id="1176176"/>
    <lineage>
        <taxon>Bacteria</taxon>
        <taxon>Pseudomonadati</taxon>
        <taxon>Pseudomonadota</taxon>
        <taxon>Alphaproteobacteria</taxon>
        <taxon>Hyphomicrobiales</taxon>
        <taxon>Methylobacteriaceae</taxon>
        <taxon>Methylobacterium</taxon>
    </lineage>
</organism>
<dbReference type="OrthoDB" id="7257484at2"/>
<dbReference type="InterPro" id="IPR029058">
    <property type="entry name" value="AB_hydrolase_fold"/>
</dbReference>
<dbReference type="Gene3D" id="3.40.50.1820">
    <property type="entry name" value="alpha/beta hydrolase"/>
    <property type="match status" value="1"/>
</dbReference>
<accession>A0A512IUF8</accession>
<dbReference type="EMBL" id="BJZT01000041">
    <property type="protein sequence ID" value="GEP01343.1"/>
    <property type="molecule type" value="Genomic_DNA"/>
</dbReference>
<dbReference type="Proteomes" id="UP000321258">
    <property type="component" value="Unassembled WGS sequence"/>
</dbReference>
<comment type="caution">
    <text evidence="2">The sequence shown here is derived from an EMBL/GenBank/DDBJ whole genome shotgun (WGS) entry which is preliminary data.</text>
</comment>
<evidence type="ECO:0000313" key="3">
    <source>
        <dbReference type="Proteomes" id="UP000321258"/>
    </source>
</evidence>
<name>A0A512IUF8_9HYPH</name>
<evidence type="ECO:0000313" key="2">
    <source>
        <dbReference type="EMBL" id="GEP01343.1"/>
    </source>
</evidence>
<protein>
    <recommendedName>
        <fullName evidence="4">Alpha/beta hydrolase</fullName>
    </recommendedName>
</protein>
<dbReference type="RefSeq" id="WP_147081554.1">
    <property type="nucleotide sequence ID" value="NZ_BJZT01000041.1"/>
</dbReference>
<keyword evidence="1" id="KW-0472">Membrane</keyword>
<reference evidence="2 3" key="1">
    <citation type="submission" date="2019-07" db="EMBL/GenBank/DDBJ databases">
        <title>Whole genome shotgun sequence of Methylobacterium haplocladii NBRC 107714.</title>
        <authorList>
            <person name="Hosoyama A."/>
            <person name="Uohara A."/>
            <person name="Ohji S."/>
            <person name="Ichikawa N."/>
        </authorList>
    </citation>
    <scope>NUCLEOTIDE SEQUENCE [LARGE SCALE GENOMIC DNA]</scope>
    <source>
        <strain evidence="2 3">NBRC 107714</strain>
    </source>
</reference>
<evidence type="ECO:0000256" key="1">
    <source>
        <dbReference type="SAM" id="Phobius"/>
    </source>
</evidence>
<feature type="transmembrane region" description="Helical" evidence="1">
    <location>
        <begin position="141"/>
        <end position="163"/>
    </location>
</feature>
<dbReference type="SUPFAM" id="SSF53474">
    <property type="entry name" value="alpha/beta-Hydrolases"/>
    <property type="match status" value="1"/>
</dbReference>
<feature type="transmembrane region" description="Helical" evidence="1">
    <location>
        <begin position="109"/>
        <end position="129"/>
    </location>
</feature>
<keyword evidence="1" id="KW-1133">Transmembrane helix</keyword>
<proteinExistence type="predicted"/>
<sequence length="434" mass="49080">MNKPVSYTPPDLPDQRVSAPVRRRHVFYLPGYDPEARTRYRLLFVRELLRHAKRFGEGKREISRATVSEDGLVQSWTVKAHAATGGAETSYDVLFWDDIVARDAARSRFVSVALLVIGTLHALVRGKLFTFYRLNWKYGNIIIYPFVMLMLLGAVTALLALFVHAHLGDRYAHSVHLPAWATIPLGLAVGLGWVRAMEALLNRIFFWQILNDWVFHWQHGQSRRPDYRARLDVFADHLAARLDGFARAGESVDEILIVGHSSGGLTAVEVAARLLARDPVIGTRGPVLSLATLGSGLPLVAIQPQADRLRAEIASLVASRRIAWVEYVAPQDWLNFPRFNPIRDLDLPLGPDPVIANPIIRSARFREIIDDETYRKVRFRPFRMHFQFLMSNDRRGAYDFFAMTLGPQTLRERALIEWPEASTEAALPCETVAA</sequence>
<keyword evidence="1" id="KW-0812">Transmembrane</keyword>
<dbReference type="AlphaFoldDB" id="A0A512IUF8"/>